<dbReference type="Proteomes" id="UP000509379">
    <property type="component" value="Segment"/>
</dbReference>
<proteinExistence type="predicted"/>
<accession>A0A7D4XK45</accession>
<evidence type="ECO:0000313" key="1">
    <source>
        <dbReference type="EMBL" id="QKW95593.1"/>
    </source>
</evidence>
<keyword evidence="2" id="KW-1185">Reference proteome</keyword>
<dbReference type="EMBL" id="MT536174">
    <property type="protein sequence ID" value="QKW95593.1"/>
    <property type="molecule type" value="Genomic_DNA"/>
</dbReference>
<sequence>MSNDLVEALEKISRELMGSKRRELEPEFKLLSDSLGLDSSLTKHLSWPLPSWPKRGESARSKDDALRYLVDFGHGERPDHRNYLATFEEVRQLLRYTRDSCKVAFGTNKGKIDRTQRATRLGPCIIFRLPAAVDLAKYPDARRLQDRELDLFPPARPDGKKTYVRGNKY</sequence>
<evidence type="ECO:0000313" key="2">
    <source>
        <dbReference type="Proteomes" id="UP000509379"/>
    </source>
</evidence>
<reference evidence="1" key="1">
    <citation type="submission" date="2020-05" db="EMBL/GenBank/DDBJ databases">
        <title>Isolation and characterization of the novel bacteriophage AXL3 against Stenotrophomonas maltophilia.</title>
        <authorList>
            <person name="McCutcheon J.G."/>
            <person name="Lin A."/>
            <person name="Dennis J."/>
        </authorList>
    </citation>
    <scope>NUCLEOTIDE SEQUENCE [LARGE SCALE GENOMIC DNA]</scope>
</reference>
<protein>
    <submittedName>
        <fullName evidence="1">Uncharacterized protein</fullName>
    </submittedName>
</protein>
<gene>
    <name evidence="1" type="ORF">AXL3_65</name>
</gene>
<name>A0A7D4XK45_9CAUD</name>
<organism evidence="1 2">
    <name type="scientific">Stenotrophomonas phage vB_SmaS-AXL_3</name>
    <dbReference type="NCBI Taxonomy" id="2740427"/>
    <lineage>
        <taxon>Viruses</taxon>
        <taxon>Duplodnaviria</taxon>
        <taxon>Heunggongvirae</taxon>
        <taxon>Uroviricota</taxon>
        <taxon>Caudoviricetes</taxon>
        <taxon>Axeltriavirus</taxon>
        <taxon>Axeltriavirus AXL3</taxon>
    </lineage>
</organism>